<organism evidence="2 3">
    <name type="scientific">Microbispora siamensis</name>
    <dbReference type="NCBI Taxonomy" id="564413"/>
    <lineage>
        <taxon>Bacteria</taxon>
        <taxon>Bacillati</taxon>
        <taxon>Actinomycetota</taxon>
        <taxon>Actinomycetes</taxon>
        <taxon>Streptosporangiales</taxon>
        <taxon>Streptosporangiaceae</taxon>
        <taxon>Microbispora</taxon>
    </lineage>
</organism>
<dbReference type="Proteomes" id="UP000660454">
    <property type="component" value="Unassembled WGS sequence"/>
</dbReference>
<sequence length="191" mass="20557">MNLSAGPGLQQDMKFTTSLRVVLPAAAAAALLSAGLLSAASLPAGAATMPKFATPKAYGTSFQRDPHHDFTKHISPRHDGILRGWVTHYRSGVAEYEPIRWVKDKTGHTEGHFEGPPEGDVMAYASPVAKNVVFYSAIGCKGTTVTVTNGGLGSKRCSRSELISRMKNVHHPALITVYRGKIVKVQEIYTP</sequence>
<keyword evidence="3" id="KW-1185">Reference proteome</keyword>
<evidence type="ECO:0000256" key="1">
    <source>
        <dbReference type="SAM" id="SignalP"/>
    </source>
</evidence>
<evidence type="ECO:0008006" key="4">
    <source>
        <dbReference type="Google" id="ProtNLM"/>
    </source>
</evidence>
<dbReference type="EMBL" id="BOOF01000028">
    <property type="protein sequence ID" value="GIH63805.1"/>
    <property type="molecule type" value="Genomic_DNA"/>
</dbReference>
<gene>
    <name evidence="2" type="ORF">Msi02_46220</name>
</gene>
<name>A0ABQ4GR22_9ACTN</name>
<protein>
    <recommendedName>
        <fullName evidence="4">RlpA-like protein double-psi beta-barrel domain-containing protein</fullName>
    </recommendedName>
</protein>
<keyword evidence="1" id="KW-0732">Signal</keyword>
<reference evidence="2 3" key="1">
    <citation type="submission" date="2021-01" db="EMBL/GenBank/DDBJ databases">
        <title>Whole genome shotgun sequence of Microbispora siamensis NBRC 104113.</title>
        <authorList>
            <person name="Komaki H."/>
            <person name="Tamura T."/>
        </authorList>
    </citation>
    <scope>NUCLEOTIDE SEQUENCE [LARGE SCALE GENOMIC DNA]</scope>
    <source>
        <strain evidence="2 3">NBRC 104113</strain>
    </source>
</reference>
<comment type="caution">
    <text evidence="2">The sequence shown here is derived from an EMBL/GenBank/DDBJ whole genome shotgun (WGS) entry which is preliminary data.</text>
</comment>
<feature type="signal peptide" evidence="1">
    <location>
        <begin position="1"/>
        <end position="46"/>
    </location>
</feature>
<evidence type="ECO:0000313" key="3">
    <source>
        <dbReference type="Proteomes" id="UP000660454"/>
    </source>
</evidence>
<proteinExistence type="predicted"/>
<accession>A0ABQ4GR22</accession>
<feature type="chain" id="PRO_5046382301" description="RlpA-like protein double-psi beta-barrel domain-containing protein" evidence="1">
    <location>
        <begin position="47"/>
        <end position="191"/>
    </location>
</feature>
<evidence type="ECO:0000313" key="2">
    <source>
        <dbReference type="EMBL" id="GIH63805.1"/>
    </source>
</evidence>